<keyword evidence="8" id="KW-0133">Cell shape</keyword>
<evidence type="ECO:0000256" key="8">
    <source>
        <dbReference type="ARBA" id="ARBA00022960"/>
    </source>
</evidence>
<feature type="transmembrane region" description="Helical" evidence="22">
    <location>
        <begin position="107"/>
        <end position="131"/>
    </location>
</feature>
<evidence type="ECO:0000256" key="14">
    <source>
        <dbReference type="ARBA" id="ARBA00032370"/>
    </source>
</evidence>
<keyword evidence="7 22" id="KW-0812">Transmembrane</keyword>
<dbReference type="GO" id="GO:0032153">
    <property type="term" value="C:cell division site"/>
    <property type="evidence" value="ECO:0007669"/>
    <property type="project" value="TreeGrafter"/>
</dbReference>
<proteinExistence type="inferred from homology"/>
<keyword evidence="6" id="KW-0808">Transferase</keyword>
<dbReference type="Proteomes" id="UP000183997">
    <property type="component" value="Unassembled WGS sequence"/>
</dbReference>
<evidence type="ECO:0000256" key="20">
    <source>
        <dbReference type="ARBA" id="ARBA00049902"/>
    </source>
</evidence>
<keyword evidence="9" id="KW-0573">Peptidoglycan synthesis</keyword>
<evidence type="ECO:0000256" key="22">
    <source>
        <dbReference type="SAM" id="Phobius"/>
    </source>
</evidence>
<evidence type="ECO:0000256" key="18">
    <source>
        <dbReference type="ARBA" id="ARBA00041418"/>
    </source>
</evidence>
<dbReference type="OrthoDB" id="9812661at2"/>
<dbReference type="GO" id="GO:0071555">
    <property type="term" value="P:cell wall organization"/>
    <property type="evidence" value="ECO:0007669"/>
    <property type="project" value="UniProtKB-KW"/>
</dbReference>
<feature type="transmembrane region" description="Helical" evidence="22">
    <location>
        <begin position="188"/>
        <end position="205"/>
    </location>
</feature>
<sequence length="367" mass="39947">MRLKKRPPDFVLFLTVLMLLCVGLVMVFSASQYVTMVRYGDSFYFFKRQLLWALLGLGAMVFMMNFNYNNLKRWIGPIVVTGFVLLTVVLIPGVGTETNGSQRWIDLGFMSFSPAEMVKLCLIMFVAFGLAKKGERIRDFKEGLLPYLVVMAIAAGLILKQPDLGTAMVLCGTIFIMLFAAGARLFHLGALGGAGVVMVGLAIALEPYRMSRFLAFLHPEADPQGTGYHIIQSLYALGSGGLFGMGLGQSKQKFLYLPENHTDFIFAITGEELGFIGASLIVLLFIMFVWRGLKIAVTSPDPFASLLAAGITSGISLQALMNMSVVTGSMPVTGVPLPFISYGGTSLLFTLIGIGIVLNISRFTNPR</sequence>
<dbReference type="NCBIfam" id="TIGR02614">
    <property type="entry name" value="ftsW"/>
    <property type="match status" value="1"/>
</dbReference>
<dbReference type="RefSeq" id="WP_072911903.1">
    <property type="nucleotide sequence ID" value="NZ_FRAR01000009.1"/>
</dbReference>
<evidence type="ECO:0000256" key="1">
    <source>
        <dbReference type="ARBA" id="ARBA00004651"/>
    </source>
</evidence>
<dbReference type="PANTHER" id="PTHR30474:SF2">
    <property type="entry name" value="PEPTIDOGLYCAN GLYCOSYLTRANSFERASE FTSW-RELATED"/>
    <property type="match status" value="1"/>
</dbReference>
<dbReference type="STRING" id="1121421.SAMN02745123_01243"/>
<dbReference type="GO" id="GO:0008955">
    <property type="term" value="F:peptidoglycan glycosyltransferase activity"/>
    <property type="evidence" value="ECO:0007669"/>
    <property type="project" value="UniProtKB-EC"/>
</dbReference>
<dbReference type="GO" id="GO:0051301">
    <property type="term" value="P:cell division"/>
    <property type="evidence" value="ECO:0007669"/>
    <property type="project" value="UniProtKB-KW"/>
</dbReference>
<evidence type="ECO:0000313" key="24">
    <source>
        <dbReference type="Proteomes" id="UP000183997"/>
    </source>
</evidence>
<dbReference type="GO" id="GO:0015648">
    <property type="term" value="F:lipid-linked peptidoglycan transporter activity"/>
    <property type="evidence" value="ECO:0007669"/>
    <property type="project" value="TreeGrafter"/>
</dbReference>
<protein>
    <recommendedName>
        <fullName evidence="17">Probable peptidoglycan glycosyltransferase FtsW</fullName>
        <ecNumber evidence="19">2.4.99.28</ecNumber>
    </recommendedName>
    <alternativeName>
        <fullName evidence="18">Cell division protein FtsW</fullName>
    </alternativeName>
    <alternativeName>
        <fullName evidence="15">Cell wall polymerase</fullName>
    </alternativeName>
    <alternativeName>
        <fullName evidence="14">Peptidoglycan polymerase</fullName>
    </alternativeName>
</protein>
<keyword evidence="24" id="KW-1185">Reference proteome</keyword>
<evidence type="ECO:0000256" key="15">
    <source>
        <dbReference type="ARBA" id="ARBA00033270"/>
    </source>
</evidence>
<dbReference type="InterPro" id="IPR011923">
    <property type="entry name" value="RodA/MrdB"/>
</dbReference>
<reference evidence="24" key="1">
    <citation type="submission" date="2016-11" db="EMBL/GenBank/DDBJ databases">
        <authorList>
            <person name="Varghese N."/>
            <person name="Submissions S."/>
        </authorList>
    </citation>
    <scope>NUCLEOTIDE SEQUENCE [LARGE SCALE GENOMIC DNA]</scope>
    <source>
        <strain evidence="24">DSM 10349</strain>
    </source>
</reference>
<dbReference type="GO" id="GO:0008360">
    <property type="term" value="P:regulation of cell shape"/>
    <property type="evidence" value="ECO:0007669"/>
    <property type="project" value="UniProtKB-KW"/>
</dbReference>
<keyword evidence="10 22" id="KW-1133">Transmembrane helix</keyword>
<evidence type="ECO:0000256" key="19">
    <source>
        <dbReference type="ARBA" id="ARBA00044770"/>
    </source>
</evidence>
<feature type="transmembrane region" description="Helical" evidence="22">
    <location>
        <begin position="264"/>
        <end position="290"/>
    </location>
</feature>
<keyword evidence="4 23" id="KW-0132">Cell division</keyword>
<dbReference type="NCBIfam" id="TIGR02210">
    <property type="entry name" value="rodA_shape"/>
    <property type="match status" value="1"/>
</dbReference>
<feature type="transmembrane region" description="Helical" evidence="22">
    <location>
        <begin position="143"/>
        <end position="159"/>
    </location>
</feature>
<evidence type="ECO:0000256" key="13">
    <source>
        <dbReference type="ARBA" id="ARBA00023316"/>
    </source>
</evidence>
<feature type="transmembrane region" description="Helical" evidence="22">
    <location>
        <begin position="50"/>
        <end position="68"/>
    </location>
</feature>
<name>A0A1M6QWD2_9FIRM</name>
<feature type="transmembrane region" description="Helical" evidence="22">
    <location>
        <begin position="75"/>
        <end position="95"/>
    </location>
</feature>
<keyword evidence="5" id="KW-0328">Glycosyltransferase</keyword>
<dbReference type="AlphaFoldDB" id="A0A1M6QWD2"/>
<evidence type="ECO:0000313" key="23">
    <source>
        <dbReference type="EMBL" id="SHK24460.1"/>
    </source>
</evidence>
<keyword evidence="13" id="KW-0961">Cell wall biogenesis/degradation</keyword>
<dbReference type="NCBIfam" id="TIGR02615">
    <property type="entry name" value="spoVE"/>
    <property type="match status" value="1"/>
</dbReference>
<evidence type="ECO:0000256" key="4">
    <source>
        <dbReference type="ARBA" id="ARBA00022618"/>
    </source>
</evidence>
<dbReference type="GO" id="GO:0005886">
    <property type="term" value="C:plasma membrane"/>
    <property type="evidence" value="ECO:0007669"/>
    <property type="project" value="UniProtKB-SubCell"/>
</dbReference>
<keyword evidence="11 22" id="KW-0472">Membrane</keyword>
<dbReference type="GO" id="GO:0009252">
    <property type="term" value="P:peptidoglycan biosynthetic process"/>
    <property type="evidence" value="ECO:0007669"/>
    <property type="project" value="UniProtKB-KW"/>
</dbReference>
<evidence type="ECO:0000256" key="12">
    <source>
        <dbReference type="ARBA" id="ARBA00023306"/>
    </source>
</evidence>
<comment type="catalytic activity">
    <reaction evidence="20">
        <text>[GlcNAc-(1-&gt;4)-Mur2Ac(oyl-L-Ala-gamma-D-Glu-L-Lys-D-Ala-D-Ala)](n)-di-trans,octa-cis-undecaprenyl diphosphate + beta-D-GlcNAc-(1-&gt;4)-Mur2Ac(oyl-L-Ala-gamma-D-Glu-L-Lys-D-Ala-D-Ala)-di-trans,octa-cis-undecaprenyl diphosphate = [GlcNAc-(1-&gt;4)-Mur2Ac(oyl-L-Ala-gamma-D-Glu-L-Lys-D-Ala-D-Ala)](n+1)-di-trans,octa-cis-undecaprenyl diphosphate + di-trans,octa-cis-undecaprenyl diphosphate + H(+)</text>
        <dbReference type="Rhea" id="RHEA:23708"/>
        <dbReference type="Rhea" id="RHEA-COMP:9602"/>
        <dbReference type="Rhea" id="RHEA-COMP:9603"/>
        <dbReference type="ChEBI" id="CHEBI:15378"/>
        <dbReference type="ChEBI" id="CHEBI:58405"/>
        <dbReference type="ChEBI" id="CHEBI:60033"/>
        <dbReference type="ChEBI" id="CHEBI:78435"/>
        <dbReference type="EC" id="2.4.99.28"/>
    </reaction>
</comment>
<feature type="transmembrane region" description="Helical" evidence="22">
    <location>
        <begin position="165"/>
        <end position="181"/>
    </location>
</feature>
<comment type="pathway">
    <text evidence="2">Cell wall biogenesis; peptidoglycan biosynthesis.</text>
</comment>
<evidence type="ECO:0000256" key="7">
    <source>
        <dbReference type="ARBA" id="ARBA00022692"/>
    </source>
</evidence>
<evidence type="ECO:0000256" key="21">
    <source>
        <dbReference type="ARBA" id="ARBA00049966"/>
    </source>
</evidence>
<feature type="transmembrane region" description="Helical" evidence="22">
    <location>
        <begin position="12"/>
        <end position="30"/>
    </location>
</feature>
<evidence type="ECO:0000256" key="16">
    <source>
        <dbReference type="ARBA" id="ARBA00038053"/>
    </source>
</evidence>
<evidence type="ECO:0000256" key="2">
    <source>
        <dbReference type="ARBA" id="ARBA00004752"/>
    </source>
</evidence>
<keyword evidence="12" id="KW-0131">Cell cycle</keyword>
<dbReference type="EC" id="2.4.99.28" evidence="19"/>
<comment type="function">
    <text evidence="21">Peptidoglycan polymerase that is essential for cell division.</text>
</comment>
<dbReference type="EMBL" id="FRAR01000009">
    <property type="protein sequence ID" value="SHK24460.1"/>
    <property type="molecule type" value="Genomic_DNA"/>
</dbReference>
<dbReference type="InterPro" id="IPR013438">
    <property type="entry name" value="SpoVE"/>
</dbReference>
<accession>A0A1M6QWD2</accession>
<comment type="subcellular location">
    <subcellularLocation>
        <location evidence="1">Cell membrane</location>
        <topology evidence="1">Multi-pass membrane protein</topology>
    </subcellularLocation>
</comment>
<evidence type="ECO:0000256" key="9">
    <source>
        <dbReference type="ARBA" id="ARBA00022984"/>
    </source>
</evidence>
<evidence type="ECO:0000256" key="10">
    <source>
        <dbReference type="ARBA" id="ARBA00022989"/>
    </source>
</evidence>
<organism evidence="23 24">
    <name type="scientific">Desulforamulus aeronauticus DSM 10349</name>
    <dbReference type="NCBI Taxonomy" id="1121421"/>
    <lineage>
        <taxon>Bacteria</taxon>
        <taxon>Bacillati</taxon>
        <taxon>Bacillota</taxon>
        <taxon>Clostridia</taxon>
        <taxon>Eubacteriales</taxon>
        <taxon>Peptococcaceae</taxon>
        <taxon>Desulforamulus</taxon>
    </lineage>
</organism>
<dbReference type="InterPro" id="IPR013437">
    <property type="entry name" value="FtsW"/>
</dbReference>
<comment type="similarity">
    <text evidence="16">Belongs to the SEDS family. FtsW subfamily.</text>
</comment>
<feature type="transmembrane region" description="Helical" evidence="22">
    <location>
        <begin position="340"/>
        <end position="360"/>
    </location>
</feature>
<dbReference type="Pfam" id="PF01098">
    <property type="entry name" value="FTSW_RODA_SPOVE"/>
    <property type="match status" value="1"/>
</dbReference>
<keyword evidence="3" id="KW-1003">Cell membrane</keyword>
<evidence type="ECO:0000256" key="11">
    <source>
        <dbReference type="ARBA" id="ARBA00023136"/>
    </source>
</evidence>
<evidence type="ECO:0000256" key="17">
    <source>
        <dbReference type="ARBA" id="ARBA00041185"/>
    </source>
</evidence>
<dbReference type="InterPro" id="IPR001182">
    <property type="entry name" value="FtsW/RodA"/>
</dbReference>
<dbReference type="PANTHER" id="PTHR30474">
    <property type="entry name" value="CELL CYCLE PROTEIN"/>
    <property type="match status" value="1"/>
</dbReference>
<evidence type="ECO:0000256" key="3">
    <source>
        <dbReference type="ARBA" id="ARBA00022475"/>
    </source>
</evidence>
<evidence type="ECO:0000256" key="6">
    <source>
        <dbReference type="ARBA" id="ARBA00022679"/>
    </source>
</evidence>
<gene>
    <name evidence="23" type="ORF">SAMN02745123_01243</name>
</gene>
<evidence type="ECO:0000256" key="5">
    <source>
        <dbReference type="ARBA" id="ARBA00022676"/>
    </source>
</evidence>